<accession>A0A3G1KQC6</accession>
<dbReference type="InterPro" id="IPR041522">
    <property type="entry name" value="CdaR_GGDEF"/>
</dbReference>
<dbReference type="Proteomes" id="UP000323521">
    <property type="component" value="Chromosome"/>
</dbReference>
<dbReference type="Pfam" id="PF17853">
    <property type="entry name" value="GGDEF_2"/>
    <property type="match status" value="1"/>
</dbReference>
<gene>
    <name evidence="3" type="ORF">DCMF_07455</name>
</gene>
<name>A0A3G1KQC6_FORW1</name>
<keyword evidence="4" id="KW-1185">Reference proteome</keyword>
<feature type="domain" description="Purine catabolism PurC-like" evidence="1">
    <location>
        <begin position="7"/>
        <end position="124"/>
    </location>
</feature>
<sequence>MEIILQELLNSDFFRESEVLAGEQGLCHKVTSVNVLDAPDGYKYMKEGALVVTTAYSLLNNPEDQLLVIEKLAEKKVAALGIKLRFFNYILPEIMKKKADEVGLPIISLSNQYAYADLLEFLMSNLLLHKNMAFIRKEKVYEQFLKSADDDGLQGIAKLLSTWTGFSVALFYDENKLEYPMNFLPANFLDNKSNFEILLLNENYSGLQEQIYRYSWEYDEELFEWIGVELRCRNRIKGNLFLFKRDRAFDNNDYLLMDFAAMACKVEVKRLNLIEQEQQKYISQYIEHLLNGQIKTKEEAVVGAKSLSLILPREAKIFYFKIKGNLDNFHIDIIEIINSYLNSKFKTNIIVATLCSGIVALVPTEINSHHQLPEELLSLLKNKLSNLDFYIGIGRTSTFKQFQKSFHEAKHAVEIGIALGSTEKIFQFEKLGFYRILFAAQSPDELRIFYGGLLCQDNFLTLFKVYSHHLSLLDNCI</sequence>
<feature type="domain" description="CdaR GGDEF-like" evidence="2">
    <location>
        <begin position="328"/>
        <end position="415"/>
    </location>
</feature>
<evidence type="ECO:0000313" key="4">
    <source>
        <dbReference type="Proteomes" id="UP000323521"/>
    </source>
</evidence>
<evidence type="ECO:0000313" key="3">
    <source>
        <dbReference type="EMBL" id="ATW24637.1"/>
    </source>
</evidence>
<evidence type="ECO:0000259" key="1">
    <source>
        <dbReference type="Pfam" id="PF07905"/>
    </source>
</evidence>
<organism evidence="3 4">
    <name type="scientific">Formimonas warabiya</name>
    <dbReference type="NCBI Taxonomy" id="1761012"/>
    <lineage>
        <taxon>Bacteria</taxon>
        <taxon>Bacillati</taxon>
        <taxon>Bacillota</taxon>
        <taxon>Clostridia</taxon>
        <taxon>Eubacteriales</taxon>
        <taxon>Peptococcaceae</taxon>
        <taxon>Candidatus Formimonas</taxon>
    </lineage>
</organism>
<proteinExistence type="predicted"/>
<dbReference type="OrthoDB" id="143422at2"/>
<dbReference type="RefSeq" id="WP_148133851.1">
    <property type="nucleotide sequence ID" value="NZ_CP017634.1"/>
</dbReference>
<dbReference type="KEGG" id="fwa:DCMF_07455"/>
<evidence type="ECO:0000259" key="2">
    <source>
        <dbReference type="Pfam" id="PF17853"/>
    </source>
</evidence>
<dbReference type="InterPro" id="IPR012914">
    <property type="entry name" value="PucR_dom"/>
</dbReference>
<protein>
    <recommendedName>
        <fullName evidence="5">Purine catabolism PurC-like domain-containing protein</fullName>
    </recommendedName>
</protein>
<dbReference type="Pfam" id="PF07905">
    <property type="entry name" value="PucR"/>
    <property type="match status" value="1"/>
</dbReference>
<dbReference type="AlphaFoldDB" id="A0A3G1KQC6"/>
<evidence type="ECO:0008006" key="5">
    <source>
        <dbReference type="Google" id="ProtNLM"/>
    </source>
</evidence>
<reference evidence="3 4" key="1">
    <citation type="submission" date="2016-10" db="EMBL/GenBank/DDBJ databases">
        <title>Complete Genome Sequence of Peptococcaceae strain DCMF.</title>
        <authorList>
            <person name="Edwards R.J."/>
            <person name="Holland S.I."/>
            <person name="Deshpande N.P."/>
            <person name="Wong Y.K."/>
            <person name="Ertan H."/>
            <person name="Manefield M."/>
            <person name="Russell T.L."/>
            <person name="Lee M.J."/>
        </authorList>
    </citation>
    <scope>NUCLEOTIDE SEQUENCE [LARGE SCALE GENOMIC DNA]</scope>
    <source>
        <strain evidence="3 4">DCMF</strain>
    </source>
</reference>
<dbReference type="EMBL" id="CP017634">
    <property type="protein sequence ID" value="ATW24637.1"/>
    <property type="molecule type" value="Genomic_DNA"/>
</dbReference>